<dbReference type="Proteomes" id="UP000237105">
    <property type="component" value="Unassembled WGS sequence"/>
</dbReference>
<sequence length="63" mass="7234">MLFSVRVLDYGRKSSTPIEMCVVVSLNCCFFRWRSMRSPSSENMVIAFVKEYGDTTFVAPPFV</sequence>
<reference evidence="2" key="1">
    <citation type="submission" date="2016-06" db="EMBL/GenBank/DDBJ databases">
        <title>Parallel loss of symbiosis genes in relatives of nitrogen-fixing non-legume Parasponia.</title>
        <authorList>
            <person name="Van Velzen R."/>
            <person name="Holmer R."/>
            <person name="Bu F."/>
            <person name="Rutten L."/>
            <person name="Van Zeijl A."/>
            <person name="Liu W."/>
            <person name="Santuari L."/>
            <person name="Cao Q."/>
            <person name="Sharma T."/>
            <person name="Shen D."/>
            <person name="Roswanjaya Y."/>
            <person name="Wardhani T."/>
            <person name="Kalhor M.S."/>
            <person name="Jansen J."/>
            <person name="Van den Hoogen J."/>
            <person name="Gungor B."/>
            <person name="Hartog M."/>
            <person name="Hontelez J."/>
            <person name="Verver J."/>
            <person name="Yang W.-C."/>
            <person name="Schijlen E."/>
            <person name="Repin R."/>
            <person name="Schilthuizen M."/>
            <person name="Schranz E."/>
            <person name="Heidstra R."/>
            <person name="Miyata K."/>
            <person name="Fedorova E."/>
            <person name="Kohlen W."/>
            <person name="Bisseling T."/>
            <person name="Smit S."/>
            <person name="Geurts R."/>
        </authorList>
    </citation>
    <scope>NUCLEOTIDE SEQUENCE [LARGE SCALE GENOMIC DNA]</scope>
    <source>
        <strain evidence="2">cv. WU1-14</strain>
    </source>
</reference>
<gene>
    <name evidence="1" type="ORF">PanWU01x14_098680</name>
</gene>
<evidence type="ECO:0000313" key="2">
    <source>
        <dbReference type="Proteomes" id="UP000237105"/>
    </source>
</evidence>
<comment type="caution">
    <text evidence="1">The sequence shown here is derived from an EMBL/GenBank/DDBJ whole genome shotgun (WGS) entry which is preliminary data.</text>
</comment>
<dbReference type="EMBL" id="JXTB01000066">
    <property type="protein sequence ID" value="PON68064.1"/>
    <property type="molecule type" value="Genomic_DNA"/>
</dbReference>
<name>A0A2P5D434_PARAD</name>
<keyword evidence="2" id="KW-1185">Reference proteome</keyword>
<proteinExistence type="predicted"/>
<organism evidence="1 2">
    <name type="scientific">Parasponia andersonii</name>
    <name type="common">Sponia andersonii</name>
    <dbReference type="NCBI Taxonomy" id="3476"/>
    <lineage>
        <taxon>Eukaryota</taxon>
        <taxon>Viridiplantae</taxon>
        <taxon>Streptophyta</taxon>
        <taxon>Embryophyta</taxon>
        <taxon>Tracheophyta</taxon>
        <taxon>Spermatophyta</taxon>
        <taxon>Magnoliopsida</taxon>
        <taxon>eudicotyledons</taxon>
        <taxon>Gunneridae</taxon>
        <taxon>Pentapetalae</taxon>
        <taxon>rosids</taxon>
        <taxon>fabids</taxon>
        <taxon>Rosales</taxon>
        <taxon>Cannabaceae</taxon>
        <taxon>Parasponia</taxon>
    </lineage>
</organism>
<protein>
    <submittedName>
        <fullName evidence="1">Uncharacterized protein</fullName>
    </submittedName>
</protein>
<evidence type="ECO:0000313" key="1">
    <source>
        <dbReference type="EMBL" id="PON68064.1"/>
    </source>
</evidence>
<accession>A0A2P5D434</accession>
<dbReference type="AlphaFoldDB" id="A0A2P5D434"/>